<dbReference type="Proteomes" id="UP001596337">
    <property type="component" value="Unassembled WGS sequence"/>
</dbReference>
<evidence type="ECO:0008006" key="3">
    <source>
        <dbReference type="Google" id="ProtNLM"/>
    </source>
</evidence>
<organism evidence="1 2">
    <name type="scientific">Haloechinothrix salitolerans</name>
    <dbReference type="NCBI Taxonomy" id="926830"/>
    <lineage>
        <taxon>Bacteria</taxon>
        <taxon>Bacillati</taxon>
        <taxon>Actinomycetota</taxon>
        <taxon>Actinomycetes</taxon>
        <taxon>Pseudonocardiales</taxon>
        <taxon>Pseudonocardiaceae</taxon>
        <taxon>Haloechinothrix</taxon>
    </lineage>
</organism>
<keyword evidence="2" id="KW-1185">Reference proteome</keyword>
<evidence type="ECO:0000313" key="2">
    <source>
        <dbReference type="Proteomes" id="UP001596337"/>
    </source>
</evidence>
<reference evidence="2" key="1">
    <citation type="journal article" date="2019" name="Int. J. Syst. Evol. Microbiol.">
        <title>The Global Catalogue of Microorganisms (GCM) 10K type strain sequencing project: providing services to taxonomists for standard genome sequencing and annotation.</title>
        <authorList>
            <consortium name="The Broad Institute Genomics Platform"/>
            <consortium name="The Broad Institute Genome Sequencing Center for Infectious Disease"/>
            <person name="Wu L."/>
            <person name="Ma J."/>
        </authorList>
    </citation>
    <scope>NUCLEOTIDE SEQUENCE [LARGE SCALE GENOMIC DNA]</scope>
    <source>
        <strain evidence="2">KCTC 32255</strain>
    </source>
</reference>
<protein>
    <recommendedName>
        <fullName evidence="3">YjbR protein</fullName>
    </recommendedName>
</protein>
<evidence type="ECO:0000313" key="1">
    <source>
        <dbReference type="EMBL" id="MFC6870918.1"/>
    </source>
</evidence>
<sequence length="107" mass="11992">MAFDLPAGLTHPYDAGREAGFTYRHGLTFIWVRGDSYVSVQRGRVANARHVKVFTDAHPGHDVLTDRRPVVDVIPAPSTDQWRDSGVLVELADRWLASQRAQPRRSA</sequence>
<proteinExistence type="predicted"/>
<dbReference type="RefSeq" id="WP_345401595.1">
    <property type="nucleotide sequence ID" value="NZ_BAABLA010000106.1"/>
</dbReference>
<accession>A0ABW2C8Q3</accession>
<gene>
    <name evidence="1" type="ORF">ACFQGD_27710</name>
</gene>
<comment type="caution">
    <text evidence="1">The sequence shown here is derived from an EMBL/GenBank/DDBJ whole genome shotgun (WGS) entry which is preliminary data.</text>
</comment>
<name>A0ABW2C8Q3_9PSEU</name>
<dbReference type="EMBL" id="JBHSXX010000001">
    <property type="protein sequence ID" value="MFC6870918.1"/>
    <property type="molecule type" value="Genomic_DNA"/>
</dbReference>